<sequence>MENPSTDFIAFKKIFLEHDIESTIPLELNVNGLDPIIINNGDFNPENLDFTNAYFEQLNEYTKYYAFSNPPIDDYPDNHPVSMIIKNFNQYIYSAFRQSNNTSIRHLHLTTKGLDGGDGYRKAIGAIGEGIFAKRVASIPSISMARMLANAKMIDNFNPTNQIYVDLLTEHKYTEVENGYSFMIVNHTDRFGNPIAQKLKLRRNSLSRNMGFSIINTGFIAYEVKTYNPSNTASNLWGGFKEGIEQTIERAFFRNVTAGVLVFDKTSFTNLYNSSYHSQVEALLNRIKSMRNSNGDQAVFLKLEENLWIESNNAFYSIKDKIENL</sequence>
<organism evidence="1 2">
    <name type="scientific">Mucilaginibacter terrae</name>
    <dbReference type="NCBI Taxonomy" id="1955052"/>
    <lineage>
        <taxon>Bacteria</taxon>
        <taxon>Pseudomonadati</taxon>
        <taxon>Bacteroidota</taxon>
        <taxon>Sphingobacteriia</taxon>
        <taxon>Sphingobacteriales</taxon>
        <taxon>Sphingobacteriaceae</taxon>
        <taxon>Mucilaginibacter</taxon>
    </lineage>
</organism>
<dbReference type="Proteomes" id="UP001258315">
    <property type="component" value="Unassembled WGS sequence"/>
</dbReference>
<name>A0ABU3H086_9SPHI</name>
<evidence type="ECO:0000313" key="1">
    <source>
        <dbReference type="EMBL" id="MDT3405429.1"/>
    </source>
</evidence>
<comment type="caution">
    <text evidence="1">The sequence shown here is derived from an EMBL/GenBank/DDBJ whole genome shotgun (WGS) entry which is preliminary data.</text>
</comment>
<reference evidence="2" key="1">
    <citation type="submission" date="2023-07" db="EMBL/GenBank/DDBJ databases">
        <title>Functional and genomic diversity of the sorghum phyllosphere microbiome.</title>
        <authorList>
            <person name="Shade A."/>
        </authorList>
    </citation>
    <scope>NUCLEOTIDE SEQUENCE [LARGE SCALE GENOMIC DNA]</scope>
    <source>
        <strain evidence="2">SORGH_AS_0422</strain>
    </source>
</reference>
<dbReference type="EMBL" id="JAVLVU010000001">
    <property type="protein sequence ID" value="MDT3405429.1"/>
    <property type="molecule type" value="Genomic_DNA"/>
</dbReference>
<accession>A0ABU3H086</accession>
<keyword evidence="2" id="KW-1185">Reference proteome</keyword>
<dbReference type="RefSeq" id="WP_311953972.1">
    <property type="nucleotide sequence ID" value="NZ_JAVLVU010000001.1"/>
</dbReference>
<gene>
    <name evidence="1" type="ORF">QE417_004501</name>
</gene>
<protein>
    <submittedName>
        <fullName evidence="1">Uncharacterized protein</fullName>
    </submittedName>
</protein>
<evidence type="ECO:0000313" key="2">
    <source>
        <dbReference type="Proteomes" id="UP001258315"/>
    </source>
</evidence>
<proteinExistence type="predicted"/>